<dbReference type="Proteomes" id="UP000244336">
    <property type="component" value="Chromosome 2"/>
</dbReference>
<feature type="region of interest" description="Disordered" evidence="1">
    <location>
        <begin position="92"/>
        <end position="117"/>
    </location>
</feature>
<organism evidence="2 3">
    <name type="scientific">Panicum hallii var. hallii</name>
    <dbReference type="NCBI Taxonomy" id="1504633"/>
    <lineage>
        <taxon>Eukaryota</taxon>
        <taxon>Viridiplantae</taxon>
        <taxon>Streptophyta</taxon>
        <taxon>Embryophyta</taxon>
        <taxon>Tracheophyta</taxon>
        <taxon>Spermatophyta</taxon>
        <taxon>Magnoliopsida</taxon>
        <taxon>Liliopsida</taxon>
        <taxon>Poales</taxon>
        <taxon>Poaceae</taxon>
        <taxon>PACMAD clade</taxon>
        <taxon>Panicoideae</taxon>
        <taxon>Panicodae</taxon>
        <taxon>Paniceae</taxon>
        <taxon>Panicinae</taxon>
        <taxon>Panicum</taxon>
        <taxon>Panicum sect. Panicum</taxon>
    </lineage>
</organism>
<evidence type="ECO:0000313" key="3">
    <source>
        <dbReference type="Proteomes" id="UP000244336"/>
    </source>
</evidence>
<name>A0A2T7EQT8_9POAL</name>
<protein>
    <submittedName>
        <fullName evidence="2">Uncharacterized protein</fullName>
    </submittedName>
</protein>
<keyword evidence="3" id="KW-1185">Reference proteome</keyword>
<dbReference type="EMBL" id="CM009750">
    <property type="protein sequence ID" value="PUZ70191.1"/>
    <property type="molecule type" value="Genomic_DNA"/>
</dbReference>
<evidence type="ECO:0000256" key="1">
    <source>
        <dbReference type="SAM" id="MobiDB-lite"/>
    </source>
</evidence>
<gene>
    <name evidence="2" type="ORF">GQ55_2G206900</name>
</gene>
<sequence>MSGCGLEDSCHGGGGAVGSGSRMVDNTSLPRSLQGWGRQLVEEATWGTGPSGGGGRGTGVEWRHLRMSRCTRSNGAIRVGQGRMWCSGVARWGRASRTSESRRRQRGGQRVGDGGVAVGQRVNEQVGELSRVLPEKFGFLTGFASLTLSRLTSQN</sequence>
<evidence type="ECO:0000313" key="2">
    <source>
        <dbReference type="EMBL" id="PUZ70191.1"/>
    </source>
</evidence>
<feature type="region of interest" description="Disordered" evidence="1">
    <location>
        <begin position="1"/>
        <end position="30"/>
    </location>
</feature>
<reference evidence="2 3" key="1">
    <citation type="submission" date="2018-04" db="EMBL/GenBank/DDBJ databases">
        <title>WGS assembly of Panicum hallii var. hallii HAL2.</title>
        <authorList>
            <person name="Lovell J."/>
            <person name="Jenkins J."/>
            <person name="Lowry D."/>
            <person name="Mamidi S."/>
            <person name="Sreedasyam A."/>
            <person name="Weng X."/>
            <person name="Barry K."/>
            <person name="Bonette J."/>
            <person name="Campitelli B."/>
            <person name="Daum C."/>
            <person name="Gordon S."/>
            <person name="Gould B."/>
            <person name="Lipzen A."/>
            <person name="MacQueen A."/>
            <person name="Palacio-Mejia J."/>
            <person name="Plott C."/>
            <person name="Shakirov E."/>
            <person name="Shu S."/>
            <person name="Yoshinaga Y."/>
            <person name="Zane M."/>
            <person name="Rokhsar D."/>
            <person name="Grimwood J."/>
            <person name="Schmutz J."/>
            <person name="Juenger T."/>
        </authorList>
    </citation>
    <scope>NUCLEOTIDE SEQUENCE [LARGE SCALE GENOMIC DNA]</scope>
    <source>
        <strain evidence="3">cv. HAL2</strain>
    </source>
</reference>
<proteinExistence type="predicted"/>
<accession>A0A2T7EQT8</accession>
<dbReference type="Gramene" id="PUZ70191">
    <property type="protein sequence ID" value="PUZ70191"/>
    <property type="gene ID" value="GQ55_2G206900"/>
</dbReference>
<dbReference type="AlphaFoldDB" id="A0A2T7EQT8"/>